<dbReference type="EMBL" id="GBHO01008627">
    <property type="protein sequence ID" value="JAG34977.1"/>
    <property type="molecule type" value="Transcribed_RNA"/>
</dbReference>
<evidence type="ECO:0000313" key="20">
    <source>
        <dbReference type="EMBL" id="JAG39707.1"/>
    </source>
</evidence>
<dbReference type="EMBL" id="GBHO01008629">
    <property type="protein sequence ID" value="JAG34975.1"/>
    <property type="molecule type" value="Transcribed_RNA"/>
</dbReference>
<evidence type="ECO:0000313" key="9">
    <source>
        <dbReference type="EMBL" id="JAG00785.1"/>
    </source>
</evidence>
<accession>A0A0A9YZH6</accession>
<dbReference type="EMBL" id="GBHO01042819">
    <property type="protein sequence ID" value="JAG00785.1"/>
    <property type="molecule type" value="Transcribed_RNA"/>
</dbReference>
<evidence type="ECO:0000313" key="11">
    <source>
        <dbReference type="EMBL" id="JAG12592.1"/>
    </source>
</evidence>
<dbReference type="AlphaFoldDB" id="A0A0A9YZH6"/>
<comment type="cofactor">
    <cofactor evidence="1">
        <name>pyridoxal 5'-phosphate</name>
        <dbReference type="ChEBI" id="CHEBI:597326"/>
    </cofactor>
</comment>
<dbReference type="PROSITE" id="PS00105">
    <property type="entry name" value="AA_TRANSFER_CLASS_1"/>
    <property type="match status" value="1"/>
</dbReference>
<dbReference type="GO" id="GO:0030170">
    <property type="term" value="F:pyridoxal phosphate binding"/>
    <property type="evidence" value="ECO:0007669"/>
    <property type="project" value="InterPro"/>
</dbReference>
<dbReference type="Pfam" id="PF00155">
    <property type="entry name" value="Aminotran_1_2"/>
    <property type="match status" value="1"/>
</dbReference>
<evidence type="ECO:0000313" key="13">
    <source>
        <dbReference type="EMBL" id="JAG29417.1"/>
    </source>
</evidence>
<evidence type="ECO:0000256" key="3">
    <source>
        <dbReference type="ARBA" id="ARBA00011738"/>
    </source>
</evidence>
<dbReference type="EMBL" id="GBHO01003897">
    <property type="protein sequence ID" value="JAG39707.1"/>
    <property type="molecule type" value="Transcribed_RNA"/>
</dbReference>
<dbReference type="Gene3D" id="3.90.1150.10">
    <property type="entry name" value="Aspartate Aminotransferase, domain 1"/>
    <property type="match status" value="1"/>
</dbReference>
<comment type="subunit">
    <text evidence="3 7">Homodimer.</text>
</comment>
<dbReference type="FunFam" id="3.40.640.10:FF:000015">
    <property type="entry name" value="Aspartate aminotransferase"/>
    <property type="match status" value="1"/>
</dbReference>
<evidence type="ECO:0000313" key="18">
    <source>
        <dbReference type="EMBL" id="JAG34977.1"/>
    </source>
</evidence>
<evidence type="ECO:0000256" key="2">
    <source>
        <dbReference type="ARBA" id="ARBA00007441"/>
    </source>
</evidence>
<dbReference type="GO" id="GO:0004069">
    <property type="term" value="F:L-aspartate:2-oxoglutarate aminotransferase activity"/>
    <property type="evidence" value="ECO:0007669"/>
    <property type="project" value="UniProtKB-EC"/>
</dbReference>
<dbReference type="PRINTS" id="PR00799">
    <property type="entry name" value="TRANSAMINASE"/>
</dbReference>
<evidence type="ECO:0000313" key="10">
    <source>
        <dbReference type="EMBL" id="JAG00788.1"/>
    </source>
</evidence>
<evidence type="ECO:0000259" key="8">
    <source>
        <dbReference type="Pfam" id="PF00155"/>
    </source>
</evidence>
<gene>
    <name evidence="16" type="primary">aat1_20</name>
    <name evidence="19" type="synonym">aat1_0</name>
    <name evidence="17" type="synonym">aat1_11</name>
    <name evidence="14" type="synonym">aat1_14</name>
    <name evidence="15" type="synonym">aat1_19</name>
    <name evidence="11" type="synonym">aat1_21</name>
    <name evidence="9" type="synonym">aat1_23</name>
    <name evidence="20" type="synonym">aat1_26</name>
    <name evidence="10" type="synonym">aat1_3</name>
    <name evidence="13" type="synonym">aat1_4</name>
    <name evidence="12" type="synonym">aat1_6</name>
    <name evidence="18" type="synonym">aat1_9</name>
    <name evidence="14" type="ORF">CM83_27214</name>
    <name evidence="15" type="ORF">CM83_27220</name>
    <name evidence="16" type="ORF">CM83_27228</name>
    <name evidence="18" type="ORF">CM83_27237</name>
    <name evidence="17" type="ORF">CM83_27241</name>
    <name evidence="19" type="ORF">CM83_27253</name>
    <name evidence="10" type="ORF">CM83_27263</name>
    <name evidence="9" type="ORF">CM83_27277</name>
    <name evidence="12" type="ORF">CM83_27303</name>
    <name evidence="13" type="ORF">CM83_27309</name>
    <name evidence="11" type="ORF">CM83_27346</name>
    <name evidence="20" type="ORF">CM83_27362</name>
</gene>
<dbReference type="NCBIfam" id="NF006719">
    <property type="entry name" value="PRK09257.1"/>
    <property type="match status" value="1"/>
</dbReference>
<dbReference type="EMBL" id="GBHO01014188">
    <property type="protein sequence ID" value="JAG29416.1"/>
    <property type="molecule type" value="Transcribed_RNA"/>
</dbReference>
<evidence type="ECO:0000256" key="7">
    <source>
        <dbReference type="RuleBase" id="RU000480"/>
    </source>
</evidence>
<comment type="catalytic activity">
    <reaction evidence="7">
        <text>L-aspartate + 2-oxoglutarate = oxaloacetate + L-glutamate</text>
        <dbReference type="Rhea" id="RHEA:21824"/>
        <dbReference type="ChEBI" id="CHEBI:16452"/>
        <dbReference type="ChEBI" id="CHEBI:16810"/>
        <dbReference type="ChEBI" id="CHEBI:29985"/>
        <dbReference type="ChEBI" id="CHEBI:29991"/>
        <dbReference type="EC" id="2.6.1.1"/>
    </reaction>
</comment>
<evidence type="ECO:0000256" key="5">
    <source>
        <dbReference type="ARBA" id="ARBA00022679"/>
    </source>
</evidence>
<protein>
    <recommendedName>
        <fullName evidence="7">Aspartate aminotransferase</fullName>
        <ecNumber evidence="7">2.6.1.1</ecNumber>
    </recommendedName>
</protein>
<comment type="similarity">
    <text evidence="2">Belongs to the class-I pyridoxal-phosphate-dependent aminotransferase family.</text>
</comment>
<reference evidence="16" key="1">
    <citation type="journal article" date="2014" name="PLoS ONE">
        <title>Transcriptome-Based Identification of ABC Transporters in the Western Tarnished Plant Bug Lygus hesperus.</title>
        <authorList>
            <person name="Hull J.J."/>
            <person name="Chaney K."/>
            <person name="Geib S.M."/>
            <person name="Fabrick J.A."/>
            <person name="Brent C.S."/>
            <person name="Walsh D."/>
            <person name="Lavine L.C."/>
        </authorList>
    </citation>
    <scope>NUCLEOTIDE SEQUENCE</scope>
</reference>
<dbReference type="EC" id="2.6.1.1" evidence="7"/>
<dbReference type="GO" id="GO:0006520">
    <property type="term" value="P:amino acid metabolic process"/>
    <property type="evidence" value="ECO:0007669"/>
    <property type="project" value="InterPro"/>
</dbReference>
<name>A0A0A9YZH6_LYGHE</name>
<dbReference type="PANTHER" id="PTHR11879">
    <property type="entry name" value="ASPARTATE AMINOTRANSFERASE"/>
    <property type="match status" value="1"/>
</dbReference>
<sequence length="450" mass="50420">MYSCTSVHVYQFAIYSYIYFTMQIKKIKKKLLLQYLVDTHLALYIPNKVQIASLLLTQPTMLTTLHGINTTIQKSASVLQIVRSTSTFLLAAKTIMSASRGAATDITSKQTTPSIWNIVPMGPPDPILGIGVAFKKDPDTSKINVGIGAYRDDNGKPWVLPTVKEAQRRIVEKNLDMEYAPIEGLDSFNKAAMKLLYGEHNPLLEQKRIVCLQSLSGTGSLSVAAHFLAQYVKNKNVYVSKPTWSNHYGIFQTAGFTVSEYRYWDPNTNGLNYDGMIQDIQSFQENSIIILHACAHNPTGVDPTKEQWQGILQAIQKGNHIAIIDCAYQGFASGDPDHDAYAVRLFAEHHHPVFVCHSFAKNFGLYGQRVGSISTICKDHDEYARLDSQLKIVARRLYSSPPLHGARIVAEILNDPTLYEQWLQEVSTMANRIRSVRQALHDELKNLGSE</sequence>
<dbReference type="InterPro" id="IPR004839">
    <property type="entry name" value="Aminotransferase_I/II_large"/>
</dbReference>
<dbReference type="EMBL" id="GBHO01031012">
    <property type="protein sequence ID" value="JAG12592.1"/>
    <property type="molecule type" value="Transcribed_RNA"/>
</dbReference>
<dbReference type="EMBL" id="GBHO01008633">
    <property type="protein sequence ID" value="JAG34971.1"/>
    <property type="molecule type" value="Transcribed_RNA"/>
</dbReference>
<evidence type="ECO:0000313" key="17">
    <source>
        <dbReference type="EMBL" id="JAG34976.1"/>
    </source>
</evidence>
<dbReference type="EMBL" id="GBHO01008628">
    <property type="protein sequence ID" value="JAG34976.1"/>
    <property type="molecule type" value="Transcribed_RNA"/>
</dbReference>
<dbReference type="InterPro" id="IPR015424">
    <property type="entry name" value="PyrdxlP-dep_Trfase"/>
</dbReference>
<dbReference type="InterPro" id="IPR015421">
    <property type="entry name" value="PyrdxlP-dep_Trfase_major"/>
</dbReference>
<evidence type="ECO:0000256" key="4">
    <source>
        <dbReference type="ARBA" id="ARBA00022576"/>
    </source>
</evidence>
<evidence type="ECO:0000256" key="1">
    <source>
        <dbReference type="ARBA" id="ARBA00001933"/>
    </source>
</evidence>
<keyword evidence="4 7" id="KW-0032">Aminotransferase</keyword>
<evidence type="ECO:0000313" key="15">
    <source>
        <dbReference type="EMBL" id="JAG34973.1"/>
    </source>
</evidence>
<organism evidence="16">
    <name type="scientific">Lygus hesperus</name>
    <name type="common">Western plant bug</name>
    <dbReference type="NCBI Taxonomy" id="30085"/>
    <lineage>
        <taxon>Eukaryota</taxon>
        <taxon>Metazoa</taxon>
        <taxon>Ecdysozoa</taxon>
        <taxon>Arthropoda</taxon>
        <taxon>Hexapoda</taxon>
        <taxon>Insecta</taxon>
        <taxon>Pterygota</taxon>
        <taxon>Neoptera</taxon>
        <taxon>Paraneoptera</taxon>
        <taxon>Hemiptera</taxon>
        <taxon>Heteroptera</taxon>
        <taxon>Panheteroptera</taxon>
        <taxon>Cimicomorpha</taxon>
        <taxon>Miridae</taxon>
        <taxon>Mirini</taxon>
        <taxon>Lygus</taxon>
    </lineage>
</organism>
<dbReference type="InterPro" id="IPR004838">
    <property type="entry name" value="NHTrfase_class1_PyrdxlP-BS"/>
</dbReference>
<keyword evidence="5 7" id="KW-0808">Transferase</keyword>
<dbReference type="PANTHER" id="PTHR11879:SF55">
    <property type="entry name" value="GLUTAMATE OXALOACETATE TRANSAMINASE 1, ISOFORM B"/>
    <property type="match status" value="1"/>
</dbReference>
<dbReference type="InterPro" id="IPR015422">
    <property type="entry name" value="PyrdxlP-dep_Trfase_small"/>
</dbReference>
<dbReference type="EMBL" id="GBHO01008626">
    <property type="protein sequence ID" value="JAG34978.1"/>
    <property type="molecule type" value="Transcribed_RNA"/>
</dbReference>
<evidence type="ECO:0000313" key="12">
    <source>
        <dbReference type="EMBL" id="JAG29416.1"/>
    </source>
</evidence>
<dbReference type="Gene3D" id="3.40.640.10">
    <property type="entry name" value="Type I PLP-dependent aspartate aminotransferase-like (Major domain)"/>
    <property type="match status" value="1"/>
</dbReference>
<dbReference type="SUPFAM" id="SSF53383">
    <property type="entry name" value="PLP-dependent transferases"/>
    <property type="match status" value="1"/>
</dbReference>
<feature type="domain" description="Aminotransferase class I/classII large" evidence="8">
    <location>
        <begin position="141"/>
        <end position="448"/>
    </location>
</feature>
<dbReference type="EMBL" id="GBHO01014187">
    <property type="protein sequence ID" value="JAG29417.1"/>
    <property type="molecule type" value="Transcribed_RNA"/>
</dbReference>
<evidence type="ECO:0000313" key="16">
    <source>
        <dbReference type="EMBL" id="JAG34975.1"/>
    </source>
</evidence>
<evidence type="ECO:0000313" key="14">
    <source>
        <dbReference type="EMBL" id="JAG34971.1"/>
    </source>
</evidence>
<dbReference type="EMBL" id="GBHO01008631">
    <property type="protein sequence ID" value="JAG34973.1"/>
    <property type="molecule type" value="Transcribed_RNA"/>
</dbReference>
<proteinExistence type="inferred from homology"/>
<evidence type="ECO:0000256" key="6">
    <source>
        <dbReference type="ARBA" id="ARBA00022898"/>
    </source>
</evidence>
<comment type="miscellaneous">
    <text evidence="7">In eukaryotes there are cytoplasmic, mitochondrial and chloroplastic isozymes.</text>
</comment>
<dbReference type="InterPro" id="IPR000796">
    <property type="entry name" value="Asp_trans"/>
</dbReference>
<keyword evidence="6" id="KW-0663">Pyridoxal phosphate</keyword>
<dbReference type="EMBL" id="GBHO01042816">
    <property type="protein sequence ID" value="JAG00788.1"/>
    <property type="molecule type" value="Transcribed_RNA"/>
</dbReference>
<reference evidence="16" key="2">
    <citation type="submission" date="2014-07" db="EMBL/GenBank/DDBJ databases">
        <authorList>
            <person name="Hull J."/>
        </authorList>
    </citation>
    <scope>NUCLEOTIDE SEQUENCE</scope>
</reference>
<evidence type="ECO:0000313" key="19">
    <source>
        <dbReference type="EMBL" id="JAG34978.1"/>
    </source>
</evidence>
<dbReference type="CDD" id="cd00609">
    <property type="entry name" value="AAT_like"/>
    <property type="match status" value="1"/>
</dbReference>